<evidence type="ECO:0000313" key="2">
    <source>
        <dbReference type="EMBL" id="RMZ71093.1"/>
    </source>
</evidence>
<feature type="region of interest" description="Disordered" evidence="1">
    <location>
        <begin position="1"/>
        <end position="40"/>
    </location>
</feature>
<evidence type="ECO:0000313" key="3">
    <source>
        <dbReference type="Proteomes" id="UP000265663"/>
    </source>
</evidence>
<dbReference type="AlphaFoldDB" id="A0A3M7M9B4"/>
<protein>
    <submittedName>
        <fullName evidence="2">Uncharacterized protein</fullName>
    </submittedName>
</protein>
<sequence length="139" mass="15915">MVGKNLGTDHDTLAVPAKGRRRQSSAFKLPAKGPSTPRRNGLHHLQHTECAVEPINCTRTFCSHGRKQPRARRVHLTNHTSHERGFTQRKVGPLPLLYAHPIRSRPLIRCRLFSPPFQATCVACIRWSRFWRWPSVGRV</sequence>
<dbReference type="Proteomes" id="UP000265663">
    <property type="component" value="Unassembled WGS sequence"/>
</dbReference>
<gene>
    <name evidence="2" type="ORF">GMOD_00005595</name>
</gene>
<accession>A0A3M7M9B4</accession>
<name>A0A3M7M9B4_9PLEO</name>
<evidence type="ECO:0000256" key="1">
    <source>
        <dbReference type="SAM" id="MobiDB-lite"/>
    </source>
</evidence>
<dbReference type="EMBL" id="KE747826">
    <property type="protein sequence ID" value="RMZ71093.1"/>
    <property type="molecule type" value="Genomic_DNA"/>
</dbReference>
<reference evidence="2 3" key="1">
    <citation type="journal article" date="2014" name="PLoS ONE">
        <title>De novo Genome Assembly of the Fungal Plant Pathogen Pyrenophora semeniperda.</title>
        <authorList>
            <person name="Soliai M.M."/>
            <person name="Meyer S.E."/>
            <person name="Udall J.A."/>
            <person name="Elzinga D.E."/>
            <person name="Hermansen R.A."/>
            <person name="Bodily P.M."/>
            <person name="Hart A.A."/>
            <person name="Coleman C.E."/>
        </authorList>
    </citation>
    <scope>NUCLEOTIDE SEQUENCE [LARGE SCALE GENOMIC DNA]</scope>
    <source>
        <strain evidence="2 3">CCB06</strain>
        <tissue evidence="2">Mycelium</tissue>
    </source>
</reference>
<keyword evidence="3" id="KW-1185">Reference proteome</keyword>
<organism evidence="2 3">
    <name type="scientific">Pyrenophora seminiperda CCB06</name>
    <dbReference type="NCBI Taxonomy" id="1302712"/>
    <lineage>
        <taxon>Eukaryota</taxon>
        <taxon>Fungi</taxon>
        <taxon>Dikarya</taxon>
        <taxon>Ascomycota</taxon>
        <taxon>Pezizomycotina</taxon>
        <taxon>Dothideomycetes</taxon>
        <taxon>Pleosporomycetidae</taxon>
        <taxon>Pleosporales</taxon>
        <taxon>Pleosporineae</taxon>
        <taxon>Pleosporaceae</taxon>
        <taxon>Pyrenophora</taxon>
    </lineage>
</organism>
<proteinExistence type="predicted"/>